<feature type="transmembrane region" description="Helical" evidence="1">
    <location>
        <begin position="182"/>
        <end position="201"/>
    </location>
</feature>
<evidence type="ECO:0000256" key="1">
    <source>
        <dbReference type="SAM" id="Phobius"/>
    </source>
</evidence>
<evidence type="ECO:0000313" key="2">
    <source>
        <dbReference type="EMBL" id="AIQ88735.1"/>
    </source>
</evidence>
<keyword evidence="1" id="KW-0472">Membrane</keyword>
<name>A0A089NQB9_9HYPH</name>
<keyword evidence="3" id="KW-1185">Reference proteome</keyword>
<keyword evidence="1" id="KW-0812">Transmembrane</keyword>
<feature type="transmembrane region" description="Helical" evidence="1">
    <location>
        <begin position="213"/>
        <end position="231"/>
    </location>
</feature>
<feature type="transmembrane region" description="Helical" evidence="1">
    <location>
        <begin position="237"/>
        <end position="255"/>
    </location>
</feature>
<dbReference type="RefSeq" id="WP_043755894.1">
    <property type="nucleotide sequence ID" value="NZ_CP003811.1"/>
</dbReference>
<protein>
    <submittedName>
        <fullName evidence="2">Protein of unassigned function</fullName>
    </submittedName>
</protein>
<accession>A0A089NQB9</accession>
<evidence type="ECO:0000313" key="3">
    <source>
        <dbReference type="Proteomes" id="UP000029492"/>
    </source>
</evidence>
<dbReference type="HOGENOM" id="CLU_777730_0_0_5"/>
<dbReference type="KEGG" id="mor:MOC_0980"/>
<dbReference type="Proteomes" id="UP000029492">
    <property type="component" value="Chromosome"/>
</dbReference>
<feature type="transmembrane region" description="Helical" evidence="1">
    <location>
        <begin position="12"/>
        <end position="35"/>
    </location>
</feature>
<dbReference type="AlphaFoldDB" id="A0A089NQB9"/>
<dbReference type="STRING" id="693986.MOC_0980"/>
<dbReference type="EMBL" id="CP003811">
    <property type="protein sequence ID" value="AIQ88735.1"/>
    <property type="molecule type" value="Genomic_DNA"/>
</dbReference>
<reference evidence="2 3" key="1">
    <citation type="journal article" date="2014" name="PLoS ONE">
        <title>Genome Information of Methylobacterium oryzae, a Plant-Probiotic Methylotroph in the Phyllosphere.</title>
        <authorList>
            <person name="Kwak M.J."/>
            <person name="Jeong H."/>
            <person name="Madhaiyan M."/>
            <person name="Lee Y."/>
            <person name="Sa T.M."/>
            <person name="Oh T.K."/>
            <person name="Kim J.F."/>
        </authorList>
    </citation>
    <scope>NUCLEOTIDE SEQUENCE [LARGE SCALE GENOMIC DNA]</scope>
    <source>
        <strain evidence="2 3">CBMB20</strain>
    </source>
</reference>
<gene>
    <name evidence="2" type="ORF">MOC_0980</name>
</gene>
<dbReference type="eggNOG" id="COG3064">
    <property type="taxonomic scope" value="Bacteria"/>
</dbReference>
<sequence>MRSGSRLSERWFTLALWLVAVVFAWFLIGLGSLVVGDLPQVEHRYTLEQFLDTDQARASAEALKQIRREQDDNRRQVEQDRLALEAAQSASEGARETFANWLKTRDATQRVDQDPGLIARTQQLDALKAAERTIEERLAARAQAGLDQSEREATRLRMDDELRAAAQKQLDAAERGQELRVFAYRLALTLPLLALAGWLLLKRRHTRNWPFVWGFALAAAFAFFVELVPYLPSYGGYVQYGVGVIVTLVAGRAAINALHAYRARQAVVEARPDAERRTEIATDQALARLAKKVCPGCERPLALDDASTNYCPHCGLGIFAQCPSCTHRKSTFERFCRACGTPSPDLATQVP</sequence>
<proteinExistence type="predicted"/>
<keyword evidence="1" id="KW-1133">Transmembrane helix</keyword>
<organism evidence="2 3">
    <name type="scientific">Methylobacterium oryzae CBMB20</name>
    <dbReference type="NCBI Taxonomy" id="693986"/>
    <lineage>
        <taxon>Bacteria</taxon>
        <taxon>Pseudomonadati</taxon>
        <taxon>Pseudomonadota</taxon>
        <taxon>Alphaproteobacteria</taxon>
        <taxon>Hyphomicrobiales</taxon>
        <taxon>Methylobacteriaceae</taxon>
        <taxon>Methylobacterium</taxon>
    </lineage>
</organism>